<evidence type="ECO:0000313" key="9">
    <source>
        <dbReference type="Proteomes" id="UP000604825"/>
    </source>
</evidence>
<dbReference type="Pfam" id="PF00069">
    <property type="entry name" value="Pkinase"/>
    <property type="match status" value="1"/>
</dbReference>
<keyword evidence="3" id="KW-0547">Nucleotide-binding</keyword>
<dbReference type="SUPFAM" id="SSF56112">
    <property type="entry name" value="Protein kinase-like (PK-like)"/>
    <property type="match status" value="1"/>
</dbReference>
<name>A0A811PBM9_9POAL</name>
<evidence type="ECO:0000256" key="2">
    <source>
        <dbReference type="ARBA" id="ARBA00022679"/>
    </source>
</evidence>
<dbReference type="Gene3D" id="1.10.510.10">
    <property type="entry name" value="Transferase(Phosphotransferase) domain 1"/>
    <property type="match status" value="1"/>
</dbReference>
<feature type="transmembrane region" description="Helical" evidence="6">
    <location>
        <begin position="40"/>
        <end position="61"/>
    </location>
</feature>
<organism evidence="8 9">
    <name type="scientific">Miscanthus lutarioriparius</name>
    <dbReference type="NCBI Taxonomy" id="422564"/>
    <lineage>
        <taxon>Eukaryota</taxon>
        <taxon>Viridiplantae</taxon>
        <taxon>Streptophyta</taxon>
        <taxon>Embryophyta</taxon>
        <taxon>Tracheophyta</taxon>
        <taxon>Spermatophyta</taxon>
        <taxon>Magnoliopsida</taxon>
        <taxon>Liliopsida</taxon>
        <taxon>Poales</taxon>
        <taxon>Poaceae</taxon>
        <taxon>PACMAD clade</taxon>
        <taxon>Panicoideae</taxon>
        <taxon>Andropogonodae</taxon>
        <taxon>Andropogoneae</taxon>
        <taxon>Saccharinae</taxon>
        <taxon>Miscanthus</taxon>
    </lineage>
</organism>
<keyword evidence="4" id="KW-0418">Kinase</keyword>
<dbReference type="AlphaFoldDB" id="A0A811PBM9"/>
<evidence type="ECO:0000256" key="3">
    <source>
        <dbReference type="ARBA" id="ARBA00022741"/>
    </source>
</evidence>
<keyword evidence="9" id="KW-1185">Reference proteome</keyword>
<proteinExistence type="predicted"/>
<dbReference type="GO" id="GO:0004674">
    <property type="term" value="F:protein serine/threonine kinase activity"/>
    <property type="evidence" value="ECO:0007669"/>
    <property type="project" value="UniProtKB-KW"/>
</dbReference>
<sequence>MLLETSISDFRLSALSDQVKDDGLLHTPCETPKYVAPEVILADLWSCGVILFVLLAGCLLFEDDNTASLYKKISGAQFTCPSWFSAGAKRLIDRILDRWILMIPLGLQLLKYKTIHGLKKGYKQPIFDKTCQASLDDVDAAFGDSEEHHMIEEMEGQPAPMNALNLFQ</sequence>
<evidence type="ECO:0000256" key="1">
    <source>
        <dbReference type="ARBA" id="ARBA00022527"/>
    </source>
</evidence>
<keyword evidence="1" id="KW-0723">Serine/threonine-protein kinase</keyword>
<dbReference type="InterPro" id="IPR011009">
    <property type="entry name" value="Kinase-like_dom_sf"/>
</dbReference>
<evidence type="ECO:0000256" key="4">
    <source>
        <dbReference type="ARBA" id="ARBA00022777"/>
    </source>
</evidence>
<dbReference type="PANTHER" id="PTHR43895:SF168">
    <property type="entry name" value="NON-SPECIFIC SERINE_THREONINE PROTEIN KINASE"/>
    <property type="match status" value="1"/>
</dbReference>
<keyword evidence="6" id="KW-1133">Transmembrane helix</keyword>
<feature type="domain" description="Protein kinase" evidence="7">
    <location>
        <begin position="1"/>
        <end position="115"/>
    </location>
</feature>
<accession>A0A811PBM9</accession>
<reference evidence="8" key="1">
    <citation type="submission" date="2020-10" db="EMBL/GenBank/DDBJ databases">
        <authorList>
            <person name="Han B."/>
            <person name="Lu T."/>
            <person name="Zhao Q."/>
            <person name="Huang X."/>
            <person name="Zhao Y."/>
        </authorList>
    </citation>
    <scope>NUCLEOTIDE SEQUENCE</scope>
</reference>
<dbReference type="EMBL" id="CAJGYO010000006">
    <property type="protein sequence ID" value="CAD6237898.1"/>
    <property type="molecule type" value="Genomic_DNA"/>
</dbReference>
<dbReference type="GO" id="GO:0005524">
    <property type="term" value="F:ATP binding"/>
    <property type="evidence" value="ECO:0007669"/>
    <property type="project" value="UniProtKB-KW"/>
</dbReference>
<comment type="caution">
    <text evidence="8">The sequence shown here is derived from an EMBL/GenBank/DDBJ whole genome shotgun (WGS) entry which is preliminary data.</text>
</comment>
<dbReference type="OrthoDB" id="1933045at2759"/>
<protein>
    <recommendedName>
        <fullName evidence="7">Protein kinase domain-containing protein</fullName>
    </recommendedName>
</protein>
<dbReference type="InterPro" id="IPR000719">
    <property type="entry name" value="Prot_kinase_dom"/>
</dbReference>
<dbReference type="GO" id="GO:0007165">
    <property type="term" value="P:signal transduction"/>
    <property type="evidence" value="ECO:0007669"/>
    <property type="project" value="TreeGrafter"/>
</dbReference>
<evidence type="ECO:0000313" key="8">
    <source>
        <dbReference type="EMBL" id="CAD6237898.1"/>
    </source>
</evidence>
<gene>
    <name evidence="8" type="ORF">NCGR_LOCUS25298</name>
</gene>
<dbReference type="PANTHER" id="PTHR43895">
    <property type="entry name" value="CALCIUM/CALMODULIN-DEPENDENT PROTEIN KINASE KINASE-RELATED"/>
    <property type="match status" value="1"/>
</dbReference>
<dbReference type="Proteomes" id="UP000604825">
    <property type="component" value="Unassembled WGS sequence"/>
</dbReference>
<keyword evidence="2" id="KW-0808">Transferase</keyword>
<evidence type="ECO:0000256" key="6">
    <source>
        <dbReference type="SAM" id="Phobius"/>
    </source>
</evidence>
<dbReference type="PROSITE" id="PS50011">
    <property type="entry name" value="PROTEIN_KINASE_DOM"/>
    <property type="match status" value="1"/>
</dbReference>
<keyword evidence="6" id="KW-0812">Transmembrane</keyword>
<evidence type="ECO:0000256" key="5">
    <source>
        <dbReference type="ARBA" id="ARBA00022840"/>
    </source>
</evidence>
<evidence type="ECO:0000259" key="7">
    <source>
        <dbReference type="PROSITE" id="PS50011"/>
    </source>
</evidence>
<keyword evidence="6" id="KW-0472">Membrane</keyword>
<keyword evidence="5" id="KW-0067">ATP-binding</keyword>